<reference evidence="2 3" key="1">
    <citation type="journal article" date="2021" name="Sci. Rep.">
        <title>The distribution of antibiotic resistance genes in chicken gut microbiota commensals.</title>
        <authorList>
            <person name="Juricova H."/>
            <person name="Matiasovicova J."/>
            <person name="Kubasova T."/>
            <person name="Cejkova D."/>
            <person name="Rychlik I."/>
        </authorList>
    </citation>
    <scope>NUCLEOTIDE SEQUENCE [LARGE SCALE GENOMIC DNA]</scope>
    <source>
        <strain evidence="2 3">An564</strain>
    </source>
</reference>
<evidence type="ECO:0000259" key="1">
    <source>
        <dbReference type="Pfam" id="PF00149"/>
    </source>
</evidence>
<accession>A0ABS2GKC7</accession>
<evidence type="ECO:0000313" key="2">
    <source>
        <dbReference type="EMBL" id="MBM6922930.1"/>
    </source>
</evidence>
<dbReference type="SUPFAM" id="SSF56300">
    <property type="entry name" value="Metallo-dependent phosphatases"/>
    <property type="match status" value="1"/>
</dbReference>
<dbReference type="Gene3D" id="3.60.21.10">
    <property type="match status" value="1"/>
</dbReference>
<comment type="caution">
    <text evidence="2">The sequence shown here is derived from an EMBL/GenBank/DDBJ whole genome shotgun (WGS) entry which is preliminary data.</text>
</comment>
<keyword evidence="3" id="KW-1185">Reference proteome</keyword>
<name>A0ABS2GKC7_9FIRM</name>
<dbReference type="InterPro" id="IPR004843">
    <property type="entry name" value="Calcineurin-like_PHP"/>
</dbReference>
<protein>
    <submittedName>
        <fullName evidence="2">Metallophosphoesterase</fullName>
    </submittedName>
</protein>
<proteinExistence type="predicted"/>
<gene>
    <name evidence="2" type="ORF">H9X81_04380</name>
</gene>
<dbReference type="Proteomes" id="UP000724149">
    <property type="component" value="Unassembled WGS sequence"/>
</dbReference>
<dbReference type="InterPro" id="IPR029052">
    <property type="entry name" value="Metallo-depent_PP-like"/>
</dbReference>
<sequence>MSTVFFTADPHFGHTNIIRYENRPFASAEEMDQELIRRWNETVSPEDTVYLLGDFSFYGKEKSTEILSALQGHIRLVMGNHDTRSTQWYRDCGFEEVYDCPILFESFWLLSHEPLYLNSNMPYGNLFGHVHGNPAYADASSQSCCVCVERTDYRPISFEEVKRRMGLIL</sequence>
<dbReference type="EMBL" id="JACSNR010000003">
    <property type="protein sequence ID" value="MBM6922930.1"/>
    <property type="molecule type" value="Genomic_DNA"/>
</dbReference>
<organism evidence="2 3">
    <name type="scientific">Hydrogenoanaerobacterium saccharovorans</name>
    <dbReference type="NCBI Taxonomy" id="474960"/>
    <lineage>
        <taxon>Bacteria</taxon>
        <taxon>Bacillati</taxon>
        <taxon>Bacillota</taxon>
        <taxon>Clostridia</taxon>
        <taxon>Eubacteriales</taxon>
        <taxon>Oscillospiraceae</taxon>
        <taxon>Hydrogenoanaerobacterium</taxon>
    </lineage>
</organism>
<dbReference type="Pfam" id="PF00149">
    <property type="entry name" value="Metallophos"/>
    <property type="match status" value="1"/>
</dbReference>
<evidence type="ECO:0000313" key="3">
    <source>
        <dbReference type="Proteomes" id="UP000724149"/>
    </source>
</evidence>
<feature type="domain" description="Calcineurin-like phosphoesterase" evidence="1">
    <location>
        <begin position="3"/>
        <end position="100"/>
    </location>
</feature>
<dbReference type="RefSeq" id="WP_177503830.1">
    <property type="nucleotide sequence ID" value="NZ_JACSNR010000003.1"/>
</dbReference>